<accession>A0A6J5R9E2</accession>
<dbReference type="EMBL" id="LR797450">
    <property type="protein sequence ID" value="CAB4217565.1"/>
    <property type="molecule type" value="Genomic_DNA"/>
</dbReference>
<reference evidence="2" key="1">
    <citation type="submission" date="2020-05" db="EMBL/GenBank/DDBJ databases">
        <authorList>
            <person name="Chiriac C."/>
            <person name="Salcher M."/>
            <person name="Ghai R."/>
            <person name="Kavagutti S V."/>
        </authorList>
    </citation>
    <scope>NUCLEOTIDE SEQUENCE</scope>
</reference>
<evidence type="ECO:0000313" key="3">
    <source>
        <dbReference type="EMBL" id="CAB4217565.1"/>
    </source>
</evidence>
<evidence type="ECO:0000313" key="4">
    <source>
        <dbReference type="EMBL" id="CAB5231397.1"/>
    </source>
</evidence>
<protein>
    <submittedName>
        <fullName evidence="2">Uncharacterized protein</fullName>
    </submittedName>
</protein>
<evidence type="ECO:0000313" key="2">
    <source>
        <dbReference type="EMBL" id="CAB4193643.1"/>
    </source>
</evidence>
<dbReference type="EMBL" id="LR798430">
    <property type="protein sequence ID" value="CAB5231397.1"/>
    <property type="molecule type" value="Genomic_DNA"/>
</dbReference>
<sequence>MKPNKILFGDNMAEIWAHYLKESNPPDADTYYSIWMEMAKVEKEENPFAAYAGQNYKLTFNSVYRYADDAGYAAYADWLFWYIFDNDYTDDAVDAPYVADTTHCFITDPRMEDLTCEEALALVKVECKIVWEVLVDQKLIGNYNKDAQVNNWQGVMQSYLLPTDRDEYDFRNVAAYMDACGVKPGQFRDFAKSHDFWLERLYHTAKFIERICHGGTHTDALGRAVGVNSFSNSIGILNFLDFIGVLNLYEEV</sequence>
<dbReference type="EMBL" id="LR797197">
    <property type="protein sequence ID" value="CAB4193643.1"/>
    <property type="molecule type" value="Genomic_DNA"/>
</dbReference>
<name>A0A6J5R9E2_9CAUD</name>
<proteinExistence type="predicted"/>
<organism evidence="2">
    <name type="scientific">uncultured Caudovirales phage</name>
    <dbReference type="NCBI Taxonomy" id="2100421"/>
    <lineage>
        <taxon>Viruses</taxon>
        <taxon>Duplodnaviria</taxon>
        <taxon>Heunggongvirae</taxon>
        <taxon>Uroviricota</taxon>
        <taxon>Caudoviricetes</taxon>
        <taxon>Peduoviridae</taxon>
        <taxon>Maltschvirus</taxon>
        <taxon>Maltschvirus maltsch</taxon>
    </lineage>
</organism>
<gene>
    <name evidence="1" type="ORF">UFOVP1127_90</name>
    <name evidence="2" type="ORF">UFOVP1242_120</name>
    <name evidence="3" type="ORF">UFOVP1492_44</name>
    <name evidence="4" type="ORF">UFOVP1580_73</name>
</gene>
<evidence type="ECO:0000313" key="1">
    <source>
        <dbReference type="EMBL" id="CAB4185526.1"/>
    </source>
</evidence>
<dbReference type="EMBL" id="LR797075">
    <property type="protein sequence ID" value="CAB4185526.1"/>
    <property type="molecule type" value="Genomic_DNA"/>
</dbReference>